<dbReference type="Proteomes" id="UP001250538">
    <property type="component" value="Unassembled WGS sequence"/>
</dbReference>
<evidence type="ECO:0000313" key="2">
    <source>
        <dbReference type="EMBL" id="MDT8977765.1"/>
    </source>
</evidence>
<keyword evidence="1" id="KW-0732">Signal</keyword>
<sequence length="82" mass="9037">MNKITKMMAVVVCASAFLVALPSPSHAAWCGGKTLIKTETNCLNGKTYITKHYMQTCKYDNGQSETKTWTETETRSGCIAQN</sequence>
<feature type="chain" id="PRO_5042510382" evidence="1">
    <location>
        <begin position="28"/>
        <end position="82"/>
    </location>
</feature>
<dbReference type="EMBL" id="JAVYAA010000003">
    <property type="protein sequence ID" value="MDT8977765.1"/>
    <property type="molecule type" value="Genomic_DNA"/>
</dbReference>
<evidence type="ECO:0000313" key="3">
    <source>
        <dbReference type="Proteomes" id="UP001250538"/>
    </source>
</evidence>
<gene>
    <name evidence="2" type="ORF">RQP50_16115</name>
</gene>
<keyword evidence="3" id="KW-1185">Reference proteome</keyword>
<dbReference type="RefSeq" id="WP_072729439.1">
    <property type="nucleotide sequence ID" value="NZ_JAVYAA010000003.1"/>
</dbReference>
<feature type="signal peptide" evidence="1">
    <location>
        <begin position="1"/>
        <end position="27"/>
    </location>
</feature>
<dbReference type="AlphaFoldDB" id="A0AAJ2JZF8"/>
<organism evidence="2 3">
    <name type="scientific">Paenibacillus suaedae</name>
    <dbReference type="NCBI Taxonomy" id="3077233"/>
    <lineage>
        <taxon>Bacteria</taxon>
        <taxon>Bacillati</taxon>
        <taxon>Bacillota</taxon>
        <taxon>Bacilli</taxon>
        <taxon>Bacillales</taxon>
        <taxon>Paenibacillaceae</taxon>
        <taxon>Paenibacillus</taxon>
    </lineage>
</organism>
<comment type="caution">
    <text evidence="2">The sequence shown here is derived from an EMBL/GenBank/DDBJ whole genome shotgun (WGS) entry which is preliminary data.</text>
</comment>
<name>A0AAJ2JZF8_9BACL</name>
<proteinExistence type="predicted"/>
<accession>A0AAJ2JZF8</accession>
<evidence type="ECO:0000256" key="1">
    <source>
        <dbReference type="SAM" id="SignalP"/>
    </source>
</evidence>
<protein>
    <submittedName>
        <fullName evidence="2">Uncharacterized protein</fullName>
    </submittedName>
</protein>
<reference evidence="3" key="1">
    <citation type="submission" date="2023-09" db="EMBL/GenBank/DDBJ databases">
        <title>Paenibacillus sp. chi10 Genome sequencing and assembly.</title>
        <authorList>
            <person name="Kim I."/>
        </authorList>
    </citation>
    <scope>NUCLEOTIDE SEQUENCE [LARGE SCALE GENOMIC DNA]</scope>
    <source>
        <strain evidence="3">chi10</strain>
    </source>
</reference>